<feature type="domain" description="Glycosyl transferase family 1" evidence="4">
    <location>
        <begin position="250"/>
        <end position="412"/>
    </location>
</feature>
<dbReference type="Gene3D" id="3.40.50.2000">
    <property type="entry name" value="Glycogen Phosphorylase B"/>
    <property type="match status" value="2"/>
</dbReference>
<gene>
    <name evidence="5" type="ORF">GCM10011391_37090</name>
</gene>
<evidence type="ECO:0000256" key="3">
    <source>
        <dbReference type="SAM" id="Phobius"/>
    </source>
</evidence>
<dbReference type="RefSeq" id="WP_229672773.1">
    <property type="nucleotide sequence ID" value="NZ_BMIR01000027.1"/>
</dbReference>
<keyword evidence="3" id="KW-0472">Membrane</keyword>
<evidence type="ECO:0000256" key="1">
    <source>
        <dbReference type="ARBA" id="ARBA00022676"/>
    </source>
</evidence>
<keyword evidence="3" id="KW-0812">Transmembrane</keyword>
<keyword evidence="1" id="KW-0328">Glycosyltransferase</keyword>
<dbReference type="AlphaFoldDB" id="A0A8J2YNM8"/>
<proteinExistence type="predicted"/>
<name>A0A8J2YNM8_9BACL</name>
<organism evidence="5 6">
    <name type="scientific">Pullulanibacillus camelliae</name>
    <dbReference type="NCBI Taxonomy" id="1707096"/>
    <lineage>
        <taxon>Bacteria</taxon>
        <taxon>Bacillati</taxon>
        <taxon>Bacillota</taxon>
        <taxon>Bacilli</taxon>
        <taxon>Bacillales</taxon>
        <taxon>Sporolactobacillaceae</taxon>
        <taxon>Pullulanibacillus</taxon>
    </lineage>
</organism>
<dbReference type="PANTHER" id="PTHR12526">
    <property type="entry name" value="GLYCOSYLTRANSFERASE"/>
    <property type="match status" value="1"/>
</dbReference>
<sequence length="460" mass="53756">MKKKVCMFVWNHFTNDARVLRECTALSHNGFEVDLIAIHDRKDPTLPRYEKHDAGFSIIRVKNFFPGIQRLLGLVKHYKRNGMISIPITAIGIYFLCLGIRFLPLWMSLTLLALLVVMALLFLTKLPKYTVRLFIFLQMVRWGMKKRYDIYHANDLNTLPQGWLCAKILRLRKKPLIYDSHEVQTSRTGYDSPLYGLLEWFYLKFTDTMIMENHTRAKYVEERYGFYPKVVHNYPVTRYPEQDTSILLAKQLHLSNDEPILLYQGGIQTGRGLEQLLEAFPNFKRGHLVFIGDGRIKDMLIKKVEDMGLTDRIHFLPKVPVEDLLLYTKNAYLGFQVLNNVCFNHYSASSNKLFEYMMSGVPVVACSFPEIKKVVDEENIGVCVNSHDPLSIAEGVNRLLEDKECYQRMRQNCFKARDKYNWEHEQVHFLAIYEELIDVNSKKSIISSKEVRNKSFLSQK</sequence>
<reference evidence="5" key="1">
    <citation type="journal article" date="2014" name="Int. J. Syst. Evol. Microbiol.">
        <title>Complete genome sequence of Corynebacterium casei LMG S-19264T (=DSM 44701T), isolated from a smear-ripened cheese.</title>
        <authorList>
            <consortium name="US DOE Joint Genome Institute (JGI-PGF)"/>
            <person name="Walter F."/>
            <person name="Albersmeier A."/>
            <person name="Kalinowski J."/>
            <person name="Ruckert C."/>
        </authorList>
    </citation>
    <scope>NUCLEOTIDE SEQUENCE</scope>
    <source>
        <strain evidence="5">CGMCC 1.15371</strain>
    </source>
</reference>
<dbReference type="Pfam" id="PF00534">
    <property type="entry name" value="Glycos_transf_1"/>
    <property type="match status" value="1"/>
</dbReference>
<keyword evidence="6" id="KW-1185">Reference proteome</keyword>
<feature type="transmembrane region" description="Helical" evidence="3">
    <location>
        <begin position="109"/>
        <end position="126"/>
    </location>
</feature>
<keyword evidence="2" id="KW-0808">Transferase</keyword>
<evidence type="ECO:0000259" key="4">
    <source>
        <dbReference type="Pfam" id="PF00534"/>
    </source>
</evidence>
<dbReference type="Proteomes" id="UP000628775">
    <property type="component" value="Unassembled WGS sequence"/>
</dbReference>
<protein>
    <recommendedName>
        <fullName evidence="4">Glycosyl transferase family 1 domain-containing protein</fullName>
    </recommendedName>
</protein>
<keyword evidence="3" id="KW-1133">Transmembrane helix</keyword>
<dbReference type="PANTHER" id="PTHR12526:SF629">
    <property type="entry name" value="TEICHURONIC ACID BIOSYNTHESIS GLYCOSYLTRANSFERASE TUAH-RELATED"/>
    <property type="match status" value="1"/>
</dbReference>
<feature type="transmembrane region" description="Helical" evidence="3">
    <location>
        <begin position="84"/>
        <end position="103"/>
    </location>
</feature>
<comment type="caution">
    <text evidence="5">The sequence shown here is derived from an EMBL/GenBank/DDBJ whole genome shotgun (WGS) entry which is preliminary data.</text>
</comment>
<dbReference type="EMBL" id="BMIR01000027">
    <property type="protein sequence ID" value="GGE54720.1"/>
    <property type="molecule type" value="Genomic_DNA"/>
</dbReference>
<dbReference type="SUPFAM" id="SSF53756">
    <property type="entry name" value="UDP-Glycosyltransferase/glycogen phosphorylase"/>
    <property type="match status" value="1"/>
</dbReference>
<evidence type="ECO:0000313" key="6">
    <source>
        <dbReference type="Proteomes" id="UP000628775"/>
    </source>
</evidence>
<reference evidence="5" key="2">
    <citation type="submission" date="2020-09" db="EMBL/GenBank/DDBJ databases">
        <authorList>
            <person name="Sun Q."/>
            <person name="Zhou Y."/>
        </authorList>
    </citation>
    <scope>NUCLEOTIDE SEQUENCE</scope>
    <source>
        <strain evidence="5">CGMCC 1.15371</strain>
    </source>
</reference>
<accession>A0A8J2YNM8</accession>
<dbReference type="InterPro" id="IPR001296">
    <property type="entry name" value="Glyco_trans_1"/>
</dbReference>
<evidence type="ECO:0000313" key="5">
    <source>
        <dbReference type="EMBL" id="GGE54720.1"/>
    </source>
</evidence>
<evidence type="ECO:0000256" key="2">
    <source>
        <dbReference type="ARBA" id="ARBA00022679"/>
    </source>
</evidence>
<dbReference type="GO" id="GO:0016757">
    <property type="term" value="F:glycosyltransferase activity"/>
    <property type="evidence" value="ECO:0007669"/>
    <property type="project" value="UniProtKB-KW"/>
</dbReference>